<keyword evidence="7" id="KW-1133">Transmembrane helix</keyword>
<proteinExistence type="inferred from homology"/>
<dbReference type="GO" id="GO:0042597">
    <property type="term" value="C:periplasmic space"/>
    <property type="evidence" value="ECO:0007669"/>
    <property type="project" value="UniProtKB-SubCell"/>
</dbReference>
<evidence type="ECO:0000256" key="6">
    <source>
        <dbReference type="ARBA" id="ARBA00049753"/>
    </source>
</evidence>
<gene>
    <name evidence="8" type="ordered locus">STHERM_c07070</name>
</gene>
<evidence type="ECO:0000256" key="7">
    <source>
        <dbReference type="SAM" id="Phobius"/>
    </source>
</evidence>
<dbReference type="EMBL" id="CP001698">
    <property type="protein sequence ID" value="ADN01665.1"/>
    <property type="molecule type" value="Genomic_DNA"/>
</dbReference>
<keyword evidence="7" id="KW-0472">Membrane</keyword>
<evidence type="ECO:0000313" key="9">
    <source>
        <dbReference type="Proteomes" id="UP000001296"/>
    </source>
</evidence>
<evidence type="ECO:0000256" key="2">
    <source>
        <dbReference type="ARBA" id="ARBA00008520"/>
    </source>
</evidence>
<dbReference type="AlphaFoldDB" id="E0RRG4"/>
<sequence length="446" mass="48885">MDRLLHVMNTFGILIAISYIYTLYEEVHMRRILTGLLLCVVLAATVWAGAQKEEENKVEIFSWWTAGGEAEGLEALIEVFNQKYPEIEVINATVAGGAGSNAKAVLATRMQGGNPPDSFQVHAGHELIDTWVVAGAMEPITFIFEENGFLDKYPKGVIDIISYQGEIYSVPVNIHRSNVLWYNKKVFDQNGLTPPRTFDEFFSVAETLADKGITPLALGDNGIWASTHLLESVLAGSLGPERYRGLWNGTTRWDGAETKRALTTFVRMLEYVNSDHAALSWDAAAQYVADGKAAMTIMGDWAHGYFKSKGLKVGVDYGWSPSPSTSGMFIMLSDSFGLPKGAPHRDAAIKWLTVCASREGQDAFNPKKGSIPSRIDGDRSLYDEYLQAAMDDFASNEIIPSVAHGAAASEAWVTELNDVVSVLVADRDVDKAAAQLQKIADKYAKK</sequence>
<dbReference type="SUPFAM" id="SSF53850">
    <property type="entry name" value="Periplasmic binding protein-like II"/>
    <property type="match status" value="1"/>
</dbReference>
<dbReference type="eggNOG" id="COG1653">
    <property type="taxonomic scope" value="Bacteria"/>
</dbReference>
<reference evidence="8 9" key="2">
    <citation type="journal article" date="2010" name="J. Bacteriol.">
        <title>Genome sequence of the polysaccharide-degrading, thermophilic anaerobe Spirochaeta thermophila DSM 6192.</title>
        <authorList>
            <person name="Angelov A."/>
            <person name="Liebl S."/>
            <person name="Ballschmiter M."/>
            <person name="Bomeke M."/>
            <person name="Lehmann R."/>
            <person name="Liesegang H."/>
            <person name="Daniel R."/>
            <person name="Liebl W."/>
        </authorList>
    </citation>
    <scope>NUCLEOTIDE SEQUENCE [LARGE SCALE GENOMIC DNA]</scope>
    <source>
        <strain evidence="9">ATCC 49972 / DSM 6192 / RI 19.B1</strain>
    </source>
</reference>
<dbReference type="Proteomes" id="UP000001296">
    <property type="component" value="Chromosome"/>
</dbReference>
<comment type="subcellular location">
    <subcellularLocation>
        <location evidence="1">Periplasm</location>
    </subcellularLocation>
</comment>
<dbReference type="PANTHER" id="PTHR43649">
    <property type="entry name" value="ARABINOSE-BINDING PROTEIN-RELATED"/>
    <property type="match status" value="1"/>
</dbReference>
<comment type="function">
    <text evidence="5">Part of a binding-protein-dependent transport system for a sugar.</text>
</comment>
<evidence type="ECO:0000256" key="5">
    <source>
        <dbReference type="ARBA" id="ARBA00049629"/>
    </source>
</evidence>
<evidence type="ECO:0000313" key="8">
    <source>
        <dbReference type="EMBL" id="ADN01665.1"/>
    </source>
</evidence>
<keyword evidence="3" id="KW-0813">Transport</keyword>
<evidence type="ECO:0000256" key="1">
    <source>
        <dbReference type="ARBA" id="ARBA00004418"/>
    </source>
</evidence>
<dbReference type="Gene3D" id="3.40.190.10">
    <property type="entry name" value="Periplasmic binding protein-like II"/>
    <property type="match status" value="2"/>
</dbReference>
<organism evidence="8 9">
    <name type="scientific">Winmispira thermophila (strain ATCC 49972 / DSM 6192 / RI 19.B1)</name>
    <name type="common">Spirochaeta thermophila</name>
    <dbReference type="NCBI Taxonomy" id="665571"/>
    <lineage>
        <taxon>Bacteria</taxon>
        <taxon>Pseudomonadati</taxon>
        <taxon>Spirochaetota</taxon>
        <taxon>Spirochaetia</taxon>
        <taxon>Winmispirales</taxon>
        <taxon>Winmispiraceae</taxon>
        <taxon>Winmispira</taxon>
    </lineage>
</organism>
<name>E0RRG4_WINT6</name>
<dbReference type="HOGENOM" id="CLU_031285_15_1_12"/>
<dbReference type="PaxDb" id="665571-STHERM_c07070"/>
<feature type="transmembrane region" description="Helical" evidence="7">
    <location>
        <begin position="31"/>
        <end position="50"/>
    </location>
</feature>
<dbReference type="KEGG" id="sta:STHERM_c07070"/>
<accession>E0RRG4</accession>
<protein>
    <recommendedName>
        <fullName evidence="6">Probable sugar-binding periplasmic protein</fullName>
    </recommendedName>
</protein>
<comment type="similarity">
    <text evidence="2">Belongs to the bacterial solute-binding protein 1 family.</text>
</comment>
<evidence type="ECO:0000256" key="3">
    <source>
        <dbReference type="ARBA" id="ARBA00022448"/>
    </source>
</evidence>
<feature type="transmembrane region" description="Helical" evidence="7">
    <location>
        <begin position="6"/>
        <end position="24"/>
    </location>
</feature>
<dbReference type="Pfam" id="PF01547">
    <property type="entry name" value="SBP_bac_1"/>
    <property type="match status" value="1"/>
</dbReference>
<reference key="1">
    <citation type="submission" date="2009-08" db="EMBL/GenBank/DDBJ databases">
        <title>The genome sequence of Spirochaeta thermophila DSM6192.</title>
        <authorList>
            <person name="Angelov A."/>
            <person name="Mientus M."/>
            <person name="Wittenberg S."/>
            <person name="Lehmann R."/>
            <person name="Liesegang H."/>
            <person name="Daniel R."/>
            <person name="Liebl W."/>
        </authorList>
    </citation>
    <scope>NUCLEOTIDE SEQUENCE</scope>
    <source>
        <strain>DSM 6192</strain>
    </source>
</reference>
<dbReference type="InterPro" id="IPR006059">
    <property type="entry name" value="SBP"/>
</dbReference>
<keyword evidence="4" id="KW-0732">Signal</keyword>
<keyword evidence="7" id="KW-0812">Transmembrane</keyword>
<evidence type="ECO:0000256" key="4">
    <source>
        <dbReference type="ARBA" id="ARBA00022729"/>
    </source>
</evidence>
<dbReference type="InterPro" id="IPR050490">
    <property type="entry name" value="Bact_solute-bd_prot1"/>
</dbReference>
<dbReference type="PANTHER" id="PTHR43649:SF28">
    <property type="entry name" value="BINDING PROTEIN COMPONENT OF ABC SUGAR TRANSPORTER-RELATED"/>
    <property type="match status" value="1"/>
</dbReference>